<keyword evidence="2" id="KW-0806">Transcription termination</keyword>
<dbReference type="GO" id="GO:0009658">
    <property type="term" value="P:chloroplast organization"/>
    <property type="evidence" value="ECO:0000318"/>
    <property type="project" value="GO_Central"/>
</dbReference>
<dbReference type="AlphaFoldDB" id="A0A072VGE0"/>
<proteinExistence type="inferred from homology"/>
<dbReference type="FunFam" id="1.25.70.10:FF:000001">
    <property type="entry name" value="Mitochondrial transcription termination factor-like"/>
    <property type="match status" value="1"/>
</dbReference>
<dbReference type="GO" id="GO:0006353">
    <property type="term" value="P:DNA-templated transcription termination"/>
    <property type="evidence" value="ECO:0007669"/>
    <property type="project" value="UniProtKB-KW"/>
</dbReference>
<dbReference type="GO" id="GO:0009507">
    <property type="term" value="C:chloroplast"/>
    <property type="evidence" value="ECO:0000318"/>
    <property type="project" value="GO_Central"/>
</dbReference>
<evidence type="ECO:0000256" key="3">
    <source>
        <dbReference type="ARBA" id="ARBA00022946"/>
    </source>
</evidence>
<evidence type="ECO:0000256" key="1">
    <source>
        <dbReference type="ARBA" id="ARBA00007692"/>
    </source>
</evidence>
<dbReference type="Gene3D" id="1.25.70.10">
    <property type="entry name" value="Transcription termination factor 3, mitochondrial"/>
    <property type="match status" value="1"/>
</dbReference>
<evidence type="ECO:0000313" key="6">
    <source>
        <dbReference type="Proteomes" id="UP000002051"/>
    </source>
</evidence>
<dbReference type="GO" id="GO:0003676">
    <property type="term" value="F:nucleic acid binding"/>
    <property type="evidence" value="ECO:0007669"/>
    <property type="project" value="InterPro"/>
</dbReference>
<dbReference type="OrthoDB" id="637682at2759"/>
<dbReference type="EMBL" id="CM001218">
    <property type="protein sequence ID" value="KEH37235.1"/>
    <property type="molecule type" value="Genomic_DNA"/>
</dbReference>
<gene>
    <name evidence="5" type="primary">25488108</name>
    <name evidence="4" type="ordered locus">MTR_2g436460</name>
</gene>
<reference evidence="4 6" key="1">
    <citation type="journal article" date="2011" name="Nature">
        <title>The Medicago genome provides insight into the evolution of rhizobial symbioses.</title>
        <authorList>
            <person name="Young N.D."/>
            <person name="Debelle F."/>
            <person name="Oldroyd G.E."/>
            <person name="Geurts R."/>
            <person name="Cannon S.B."/>
            <person name="Udvardi M.K."/>
            <person name="Benedito V.A."/>
            <person name="Mayer K.F."/>
            <person name="Gouzy J."/>
            <person name="Schoof H."/>
            <person name="Van de Peer Y."/>
            <person name="Proost S."/>
            <person name="Cook D.R."/>
            <person name="Meyers B.C."/>
            <person name="Spannagl M."/>
            <person name="Cheung F."/>
            <person name="De Mita S."/>
            <person name="Krishnakumar V."/>
            <person name="Gundlach H."/>
            <person name="Zhou S."/>
            <person name="Mudge J."/>
            <person name="Bharti A.K."/>
            <person name="Murray J.D."/>
            <person name="Naoumkina M.A."/>
            <person name="Rosen B."/>
            <person name="Silverstein K.A."/>
            <person name="Tang H."/>
            <person name="Rombauts S."/>
            <person name="Zhao P.X."/>
            <person name="Zhou P."/>
            <person name="Barbe V."/>
            <person name="Bardou P."/>
            <person name="Bechner M."/>
            <person name="Bellec A."/>
            <person name="Berger A."/>
            <person name="Berges H."/>
            <person name="Bidwell S."/>
            <person name="Bisseling T."/>
            <person name="Choisne N."/>
            <person name="Couloux A."/>
            <person name="Denny R."/>
            <person name="Deshpande S."/>
            <person name="Dai X."/>
            <person name="Doyle J.J."/>
            <person name="Dudez A.M."/>
            <person name="Farmer A.D."/>
            <person name="Fouteau S."/>
            <person name="Franken C."/>
            <person name="Gibelin C."/>
            <person name="Gish J."/>
            <person name="Goldstein S."/>
            <person name="Gonzalez A.J."/>
            <person name="Green P.J."/>
            <person name="Hallab A."/>
            <person name="Hartog M."/>
            <person name="Hua A."/>
            <person name="Humphray S.J."/>
            <person name="Jeong D.H."/>
            <person name="Jing Y."/>
            <person name="Jocker A."/>
            <person name="Kenton S.M."/>
            <person name="Kim D.J."/>
            <person name="Klee K."/>
            <person name="Lai H."/>
            <person name="Lang C."/>
            <person name="Lin S."/>
            <person name="Macmil S.L."/>
            <person name="Magdelenat G."/>
            <person name="Matthews L."/>
            <person name="McCorrison J."/>
            <person name="Monaghan E.L."/>
            <person name="Mun J.H."/>
            <person name="Najar F.Z."/>
            <person name="Nicholson C."/>
            <person name="Noirot C."/>
            <person name="O'Bleness M."/>
            <person name="Paule C.R."/>
            <person name="Poulain J."/>
            <person name="Prion F."/>
            <person name="Qin B."/>
            <person name="Qu C."/>
            <person name="Retzel E.F."/>
            <person name="Riddle C."/>
            <person name="Sallet E."/>
            <person name="Samain S."/>
            <person name="Samson N."/>
            <person name="Sanders I."/>
            <person name="Saurat O."/>
            <person name="Scarpelli C."/>
            <person name="Schiex T."/>
            <person name="Segurens B."/>
            <person name="Severin A.J."/>
            <person name="Sherrier D.J."/>
            <person name="Shi R."/>
            <person name="Sims S."/>
            <person name="Singer S.R."/>
            <person name="Sinharoy S."/>
            <person name="Sterck L."/>
            <person name="Viollet A."/>
            <person name="Wang B.B."/>
            <person name="Wang K."/>
            <person name="Wang M."/>
            <person name="Wang X."/>
            <person name="Warfsmann J."/>
            <person name="Weissenbach J."/>
            <person name="White D.D."/>
            <person name="White J.D."/>
            <person name="Wiley G.B."/>
            <person name="Wincker P."/>
            <person name="Xing Y."/>
            <person name="Yang L."/>
            <person name="Yao Z."/>
            <person name="Ying F."/>
            <person name="Zhai J."/>
            <person name="Zhou L."/>
            <person name="Zuber A."/>
            <person name="Denarie J."/>
            <person name="Dixon R.A."/>
            <person name="May G.D."/>
            <person name="Schwartz D.C."/>
            <person name="Rogers J."/>
            <person name="Quetier F."/>
            <person name="Town C.D."/>
            <person name="Roe B.A."/>
        </authorList>
    </citation>
    <scope>NUCLEOTIDE SEQUENCE [LARGE SCALE GENOMIC DNA]</scope>
    <source>
        <strain evidence="4">A17</strain>
        <strain evidence="5 6">cv. Jemalong A17</strain>
    </source>
</reference>
<evidence type="ECO:0000313" key="5">
    <source>
        <dbReference type="EnsemblPlants" id="KEH37235"/>
    </source>
</evidence>
<keyword evidence="2" id="KW-0805">Transcription regulation</keyword>
<dbReference type="STRING" id="3880.A0A072VGE0"/>
<dbReference type="KEGG" id="mtr:25488108"/>
<dbReference type="EnsemblPlants" id="KEH37235">
    <property type="protein sequence ID" value="KEH37235"/>
    <property type="gene ID" value="MTR_2g436460"/>
</dbReference>
<keyword evidence="6" id="KW-1185">Reference proteome</keyword>
<reference evidence="5" key="3">
    <citation type="submission" date="2015-04" db="UniProtKB">
        <authorList>
            <consortium name="EnsemblPlants"/>
        </authorList>
    </citation>
    <scope>IDENTIFICATION</scope>
    <source>
        <strain evidence="5">cv. Jemalong A17</strain>
    </source>
</reference>
<reference evidence="4 6" key="2">
    <citation type="journal article" date="2014" name="BMC Genomics">
        <title>An improved genome release (version Mt4.0) for the model legume Medicago truncatula.</title>
        <authorList>
            <person name="Tang H."/>
            <person name="Krishnakumar V."/>
            <person name="Bidwell S."/>
            <person name="Rosen B."/>
            <person name="Chan A."/>
            <person name="Zhou S."/>
            <person name="Gentzbittel L."/>
            <person name="Childs K.L."/>
            <person name="Yandell M."/>
            <person name="Gundlach H."/>
            <person name="Mayer K.F."/>
            <person name="Schwartz D.C."/>
            <person name="Town C.D."/>
        </authorList>
    </citation>
    <scope>GENOME REANNOTATION</scope>
    <source>
        <strain evidence="4">A17</strain>
        <strain evidence="5 6">cv. Jemalong A17</strain>
    </source>
</reference>
<dbReference type="PANTHER" id="PTHR13068:SF172">
    <property type="entry name" value="TRANSCRIPTION TERMINATION FACTOR FAMILY PROTEIN"/>
    <property type="match status" value="1"/>
</dbReference>
<dbReference type="PANTHER" id="PTHR13068">
    <property type="entry name" value="CGI-12 PROTEIN-RELATED"/>
    <property type="match status" value="1"/>
</dbReference>
<accession>A0A072VGE0</accession>
<dbReference type="InterPro" id="IPR003690">
    <property type="entry name" value="MTERF"/>
</dbReference>
<dbReference type="Pfam" id="PF02536">
    <property type="entry name" value="mTERF"/>
    <property type="match status" value="2"/>
</dbReference>
<name>A0A072VGE0_MEDTR</name>
<dbReference type="Proteomes" id="UP000002051">
    <property type="component" value="Chromosome 2"/>
</dbReference>
<comment type="similarity">
    <text evidence="1">Belongs to the mTERF family.</text>
</comment>
<evidence type="ECO:0000313" key="4">
    <source>
        <dbReference type="EMBL" id="KEH37235.1"/>
    </source>
</evidence>
<protein>
    <submittedName>
        <fullName evidence="4">mTERF protein</fullName>
    </submittedName>
</protein>
<sequence>MLKSLSFKPFFHSLNPITTVPISTPKSISSLSTLSLNHNSSTTSQQTQFTVSYLITNFGFSSETASKASKLVQFDTSRKPDSVIAVFRNYGFSDSQIKNIIRQAPDILKCDPYKRVLPKFEFLTSKGASNIDIVEIVTRSPRILGSSLENSIIPTFESVRMFLPSNEKVIERILHCKHFFGHFHFIRNVKMLLDDGVIHSNITFLLLRRPSILLTYDMRNALDLVKEMGFDDPTNVNFCQALLAKRAMSKSRWDAKVVVFKKWGWSDEMVLEAFRKRPLCMLASTEKINKVMRFWVNELGWDSSALVKRPEVFSYSLENRIVPRACVVSYLISKGLIEKNIELSTPFGVNENVFLEKYVQCFKEESDDLLKLYLEKMGV</sequence>
<keyword evidence="2" id="KW-0804">Transcription</keyword>
<dbReference type="HOGENOM" id="CLU_034145_1_2_1"/>
<organism evidence="4 6">
    <name type="scientific">Medicago truncatula</name>
    <name type="common">Barrel medic</name>
    <name type="synonym">Medicago tribuloides</name>
    <dbReference type="NCBI Taxonomy" id="3880"/>
    <lineage>
        <taxon>Eukaryota</taxon>
        <taxon>Viridiplantae</taxon>
        <taxon>Streptophyta</taxon>
        <taxon>Embryophyta</taxon>
        <taxon>Tracheophyta</taxon>
        <taxon>Spermatophyta</taxon>
        <taxon>Magnoliopsida</taxon>
        <taxon>eudicotyledons</taxon>
        <taxon>Gunneridae</taxon>
        <taxon>Pentapetalae</taxon>
        <taxon>rosids</taxon>
        <taxon>fabids</taxon>
        <taxon>Fabales</taxon>
        <taxon>Fabaceae</taxon>
        <taxon>Papilionoideae</taxon>
        <taxon>50 kb inversion clade</taxon>
        <taxon>NPAAA clade</taxon>
        <taxon>Hologalegina</taxon>
        <taxon>IRL clade</taxon>
        <taxon>Trifolieae</taxon>
        <taxon>Medicago</taxon>
    </lineage>
</organism>
<dbReference type="SMART" id="SM00733">
    <property type="entry name" value="Mterf"/>
    <property type="match status" value="5"/>
</dbReference>
<keyword evidence="3" id="KW-0809">Transit peptide</keyword>
<dbReference type="InterPro" id="IPR038538">
    <property type="entry name" value="MTERF_sf"/>
</dbReference>
<evidence type="ECO:0000256" key="2">
    <source>
        <dbReference type="ARBA" id="ARBA00022472"/>
    </source>
</evidence>